<dbReference type="InterPro" id="IPR011009">
    <property type="entry name" value="Kinase-like_dom_sf"/>
</dbReference>
<dbReference type="EMBL" id="MU157870">
    <property type="protein sequence ID" value="KAF9526536.1"/>
    <property type="molecule type" value="Genomic_DNA"/>
</dbReference>
<protein>
    <submittedName>
        <fullName evidence="2">Kinase-like domain-containing protein</fullName>
    </submittedName>
</protein>
<evidence type="ECO:0000259" key="1">
    <source>
        <dbReference type="Pfam" id="PF01636"/>
    </source>
</evidence>
<dbReference type="GO" id="GO:0016301">
    <property type="term" value="F:kinase activity"/>
    <property type="evidence" value="ECO:0007669"/>
    <property type="project" value="UniProtKB-KW"/>
</dbReference>
<accession>A0A9P6ECE5</accession>
<sequence>MMHKESYLPVYDGMPKFDPSFPPAILTSASAVKSFLIGTPFECRSVTQFPGGSANYVYRLHLNAAIGDIETVVLKHAQPFFRAWEEISWELDRQALEVEAMTRVRIGLPSTSIVQVPQIFHFDAHNHFIVLEDCGLDVMTLKDLISSGSISSTSVAETIGSAVGEFIATLHEWSRNNPDGILDAFDECPHTKRMFANVTYDHIVSTLHGVDEDSLPLLSGLEIERSKIQTIQRLTDEYRAHVLAPGHSTRDVFLMGDLTYTNVLVSNDEQPLRIYLLDWELARTGLPGSEFGKFCAFLDSRMRGNLNAAELASKVQSSFLEAYSRHAKLDSRLAQDTLAHWGSTYIYRMPRQPLCEEKLVSDFVKEGVEYMAQSREKDFLAQSPVRVLLVDKRNI</sequence>
<dbReference type="Proteomes" id="UP000807306">
    <property type="component" value="Unassembled WGS sequence"/>
</dbReference>
<keyword evidence="2" id="KW-0808">Transferase</keyword>
<name>A0A9P6ECE5_9AGAR</name>
<dbReference type="AlphaFoldDB" id="A0A9P6ECE5"/>
<dbReference type="InterPro" id="IPR002575">
    <property type="entry name" value="Aminoglycoside_PTrfase"/>
</dbReference>
<proteinExistence type="predicted"/>
<dbReference type="Gene3D" id="3.90.1200.10">
    <property type="match status" value="1"/>
</dbReference>
<evidence type="ECO:0000313" key="2">
    <source>
        <dbReference type="EMBL" id="KAF9526536.1"/>
    </source>
</evidence>
<comment type="caution">
    <text evidence="2">The sequence shown here is derived from an EMBL/GenBank/DDBJ whole genome shotgun (WGS) entry which is preliminary data.</text>
</comment>
<gene>
    <name evidence="2" type="ORF">CPB83DRAFT_857696</name>
</gene>
<dbReference type="SUPFAM" id="SSF56112">
    <property type="entry name" value="Protein kinase-like (PK-like)"/>
    <property type="match status" value="1"/>
</dbReference>
<dbReference type="Gene3D" id="3.30.200.20">
    <property type="entry name" value="Phosphorylase Kinase, domain 1"/>
    <property type="match status" value="1"/>
</dbReference>
<keyword evidence="2" id="KW-0418">Kinase</keyword>
<dbReference type="InterPro" id="IPR051678">
    <property type="entry name" value="AGP_Transferase"/>
</dbReference>
<dbReference type="PANTHER" id="PTHR21310:SF15">
    <property type="entry name" value="AMINOGLYCOSIDE PHOSPHOTRANSFERASE DOMAIN-CONTAINING PROTEIN"/>
    <property type="match status" value="1"/>
</dbReference>
<dbReference type="OrthoDB" id="25129at2759"/>
<feature type="domain" description="Aminoglycoside phosphotransferase" evidence="1">
    <location>
        <begin position="46"/>
        <end position="311"/>
    </location>
</feature>
<organism evidence="2 3">
    <name type="scientific">Crepidotus variabilis</name>
    <dbReference type="NCBI Taxonomy" id="179855"/>
    <lineage>
        <taxon>Eukaryota</taxon>
        <taxon>Fungi</taxon>
        <taxon>Dikarya</taxon>
        <taxon>Basidiomycota</taxon>
        <taxon>Agaricomycotina</taxon>
        <taxon>Agaricomycetes</taxon>
        <taxon>Agaricomycetidae</taxon>
        <taxon>Agaricales</taxon>
        <taxon>Agaricineae</taxon>
        <taxon>Crepidotaceae</taxon>
        <taxon>Crepidotus</taxon>
    </lineage>
</organism>
<evidence type="ECO:0000313" key="3">
    <source>
        <dbReference type="Proteomes" id="UP000807306"/>
    </source>
</evidence>
<reference evidence="2" key="1">
    <citation type="submission" date="2020-11" db="EMBL/GenBank/DDBJ databases">
        <authorList>
            <consortium name="DOE Joint Genome Institute"/>
            <person name="Ahrendt S."/>
            <person name="Riley R."/>
            <person name="Andreopoulos W."/>
            <person name="Labutti K."/>
            <person name="Pangilinan J."/>
            <person name="Ruiz-Duenas F.J."/>
            <person name="Barrasa J.M."/>
            <person name="Sanchez-Garcia M."/>
            <person name="Camarero S."/>
            <person name="Miyauchi S."/>
            <person name="Serrano A."/>
            <person name="Linde D."/>
            <person name="Babiker R."/>
            <person name="Drula E."/>
            <person name="Ayuso-Fernandez I."/>
            <person name="Pacheco R."/>
            <person name="Padilla G."/>
            <person name="Ferreira P."/>
            <person name="Barriuso J."/>
            <person name="Kellner H."/>
            <person name="Castanera R."/>
            <person name="Alfaro M."/>
            <person name="Ramirez L."/>
            <person name="Pisabarro A.G."/>
            <person name="Kuo A."/>
            <person name="Tritt A."/>
            <person name="Lipzen A."/>
            <person name="He G."/>
            <person name="Yan M."/>
            <person name="Ng V."/>
            <person name="Cullen D."/>
            <person name="Martin F."/>
            <person name="Rosso M.-N."/>
            <person name="Henrissat B."/>
            <person name="Hibbett D."/>
            <person name="Martinez A.T."/>
            <person name="Grigoriev I.V."/>
        </authorList>
    </citation>
    <scope>NUCLEOTIDE SEQUENCE</scope>
    <source>
        <strain evidence="2">CBS 506.95</strain>
    </source>
</reference>
<keyword evidence="3" id="KW-1185">Reference proteome</keyword>
<dbReference type="Pfam" id="PF01636">
    <property type="entry name" value="APH"/>
    <property type="match status" value="1"/>
</dbReference>
<dbReference type="PANTHER" id="PTHR21310">
    <property type="entry name" value="AMINOGLYCOSIDE PHOSPHOTRANSFERASE-RELATED-RELATED"/>
    <property type="match status" value="1"/>
</dbReference>